<dbReference type="InterPro" id="IPR036005">
    <property type="entry name" value="Creatinase/aminopeptidase-like"/>
</dbReference>
<keyword evidence="6 13" id="KW-0479">Metal-binding</keyword>
<evidence type="ECO:0000256" key="4">
    <source>
        <dbReference type="ARBA" id="ARBA00012574"/>
    </source>
</evidence>
<dbReference type="InterPro" id="IPR007865">
    <property type="entry name" value="Aminopep_P_N"/>
</dbReference>
<feature type="domain" description="Aminopeptidase P N-terminal" evidence="14">
    <location>
        <begin position="3"/>
        <end position="139"/>
    </location>
</feature>
<dbReference type="PANTHER" id="PTHR43226">
    <property type="entry name" value="XAA-PRO AMINOPEPTIDASE 3"/>
    <property type="match status" value="1"/>
</dbReference>
<keyword evidence="8" id="KW-0482">Metalloprotease</keyword>
<evidence type="ECO:0000259" key="14">
    <source>
        <dbReference type="SMART" id="SM01011"/>
    </source>
</evidence>
<keyword evidence="9" id="KW-0464">Manganese</keyword>
<dbReference type="EMBL" id="CP016895">
    <property type="protein sequence ID" value="AOA58896.1"/>
    <property type="molecule type" value="Genomic_DNA"/>
</dbReference>
<dbReference type="OrthoDB" id="9806388at2"/>
<evidence type="ECO:0000256" key="5">
    <source>
        <dbReference type="ARBA" id="ARBA00022670"/>
    </source>
</evidence>
<dbReference type="STRING" id="1789224.BFG52_11385"/>
<dbReference type="InterPro" id="IPR001131">
    <property type="entry name" value="Peptidase_M24B_aminopep-P_CS"/>
</dbReference>
<dbReference type="KEGG" id="ala:BFG52_11385"/>
<dbReference type="SUPFAM" id="SSF53092">
    <property type="entry name" value="Creatinase/prolidase N-terminal domain"/>
    <property type="match status" value="1"/>
</dbReference>
<evidence type="ECO:0000256" key="12">
    <source>
        <dbReference type="ARBA" id="ARBA00081411"/>
    </source>
</evidence>
<proteinExistence type="inferred from homology"/>
<comment type="catalytic activity">
    <reaction evidence="1">
        <text>Release of any N-terminal amino acid, including proline, that is linked to proline, even from a dipeptide or tripeptide.</text>
        <dbReference type="EC" id="3.4.11.9"/>
    </reaction>
</comment>
<sequence>MKFSQDIFEQRRDRLAQMMGANCIAVIETSPVAMRNRDADYKYRGDSSFYYLTGFTEPEAVAVIETFDTAEQYCYTLFCRERHHEMEIWNGRRAGTAGALADYAAHEAYAIEFLDENIIEMLQAKEQLYYRIGQRRDFDHKVTDWLRQTAEQYTPAAVPKQLRQLDEIVDEMRVIKSADEIACMETAAAISVRAHQRAMQQVRPGMMEYALEAELNYIFAQAGCVPAYTSIVGGGANACILHYVENDQVLNDGDLVLIDAGCEYAYYAADITRTFPVNGKFSPAQKALYQLVLDAQLAAIAAVQVGAHYHAPHQVVVEILVKGLVTLGLLHGDIDTLIEDEAYRRFYMHGTGHWLGIDVHDVGAYKQQGESRRLEAGMVLTIEPGLYIAEDDETVDAKWRGIGIRIEDDVLVTAQGPRVLTDQVAKSIDEIEQLMAQHKAATC</sequence>
<dbReference type="SUPFAM" id="SSF55920">
    <property type="entry name" value="Creatinase/aminopeptidase"/>
    <property type="match status" value="1"/>
</dbReference>
<keyword evidence="5" id="KW-0645">Protease</keyword>
<evidence type="ECO:0000256" key="13">
    <source>
        <dbReference type="RuleBase" id="RU000590"/>
    </source>
</evidence>
<evidence type="ECO:0000256" key="2">
    <source>
        <dbReference type="ARBA" id="ARBA00001936"/>
    </source>
</evidence>
<dbReference type="FunFam" id="3.90.230.10:FF:000002">
    <property type="entry name" value="Xaa-Pro aminopeptidase 3"/>
    <property type="match status" value="1"/>
</dbReference>
<dbReference type="PROSITE" id="PS00491">
    <property type="entry name" value="PROLINE_PEPTIDASE"/>
    <property type="match status" value="1"/>
</dbReference>
<dbReference type="Proteomes" id="UP000093391">
    <property type="component" value="Chromosome"/>
</dbReference>
<dbReference type="Gene3D" id="3.90.230.10">
    <property type="entry name" value="Creatinase/methionine aminopeptidase superfamily"/>
    <property type="match status" value="1"/>
</dbReference>
<gene>
    <name evidence="15" type="ORF">BFG52_11385</name>
</gene>
<dbReference type="RefSeq" id="WP_067556222.1">
    <property type="nucleotide sequence ID" value="NZ_CP016895.1"/>
</dbReference>
<evidence type="ECO:0000256" key="6">
    <source>
        <dbReference type="ARBA" id="ARBA00022723"/>
    </source>
</evidence>
<accession>A0A1B2M117</accession>
<dbReference type="Gene3D" id="3.40.350.10">
    <property type="entry name" value="Creatinase/prolidase N-terminal domain"/>
    <property type="match status" value="1"/>
</dbReference>
<dbReference type="CDD" id="cd01087">
    <property type="entry name" value="Prolidase"/>
    <property type="match status" value="1"/>
</dbReference>
<comment type="similarity">
    <text evidence="3 13">Belongs to the peptidase M24B family.</text>
</comment>
<evidence type="ECO:0000256" key="1">
    <source>
        <dbReference type="ARBA" id="ARBA00001424"/>
    </source>
</evidence>
<keyword evidence="16" id="KW-1185">Reference proteome</keyword>
<evidence type="ECO:0000313" key="16">
    <source>
        <dbReference type="Proteomes" id="UP000093391"/>
    </source>
</evidence>
<evidence type="ECO:0000313" key="15">
    <source>
        <dbReference type="EMBL" id="AOA58896.1"/>
    </source>
</evidence>
<comment type="cofactor">
    <cofactor evidence="2">
        <name>Mn(2+)</name>
        <dbReference type="ChEBI" id="CHEBI:29035"/>
    </cofactor>
</comment>
<dbReference type="InterPro" id="IPR000994">
    <property type="entry name" value="Pept_M24"/>
</dbReference>
<dbReference type="SMART" id="SM01011">
    <property type="entry name" value="AMP_N"/>
    <property type="match status" value="1"/>
</dbReference>
<reference evidence="15 16" key="1">
    <citation type="submission" date="2016-08" db="EMBL/GenBank/DDBJ databases">
        <authorList>
            <person name="Seilhamer J.J."/>
        </authorList>
    </citation>
    <scope>NUCLEOTIDE SEQUENCE [LARGE SCALE GENOMIC DNA]</scope>
    <source>
        <strain evidence="15 16">BRTC-1</strain>
    </source>
</reference>
<evidence type="ECO:0000256" key="3">
    <source>
        <dbReference type="ARBA" id="ARBA00008766"/>
    </source>
</evidence>
<dbReference type="InterPro" id="IPR029149">
    <property type="entry name" value="Creatin/AminoP/Spt16_N"/>
</dbReference>
<name>A0A1B2M117_9GAMM</name>
<evidence type="ECO:0000256" key="7">
    <source>
        <dbReference type="ARBA" id="ARBA00022801"/>
    </source>
</evidence>
<evidence type="ECO:0000256" key="8">
    <source>
        <dbReference type="ARBA" id="ARBA00023049"/>
    </source>
</evidence>
<dbReference type="Pfam" id="PF05195">
    <property type="entry name" value="AMP_N"/>
    <property type="match status" value="1"/>
</dbReference>
<keyword evidence="15" id="KW-0031">Aminopeptidase</keyword>
<dbReference type="GO" id="GO:0006508">
    <property type="term" value="P:proteolysis"/>
    <property type="evidence" value="ECO:0007669"/>
    <property type="project" value="UniProtKB-KW"/>
</dbReference>
<organism evidence="15 16">
    <name type="scientific">Acinetobacter larvae</name>
    <dbReference type="NCBI Taxonomy" id="1789224"/>
    <lineage>
        <taxon>Bacteria</taxon>
        <taxon>Pseudomonadati</taxon>
        <taxon>Pseudomonadota</taxon>
        <taxon>Gammaproteobacteria</taxon>
        <taxon>Moraxellales</taxon>
        <taxon>Moraxellaceae</taxon>
        <taxon>Acinetobacter</taxon>
    </lineage>
</organism>
<protein>
    <recommendedName>
        <fullName evidence="10">Xaa-Pro aminopeptidase</fullName>
        <ecNumber evidence="4">3.4.11.9</ecNumber>
    </recommendedName>
    <alternativeName>
        <fullName evidence="11">Aminopeptidase P II</fullName>
    </alternativeName>
    <alternativeName>
        <fullName evidence="12">X-Pro aminopeptidase</fullName>
    </alternativeName>
</protein>
<dbReference type="Pfam" id="PF00557">
    <property type="entry name" value="Peptidase_M24"/>
    <property type="match status" value="1"/>
</dbReference>
<dbReference type="GO" id="GO:0070006">
    <property type="term" value="F:metalloaminopeptidase activity"/>
    <property type="evidence" value="ECO:0007669"/>
    <property type="project" value="InterPro"/>
</dbReference>
<evidence type="ECO:0000256" key="10">
    <source>
        <dbReference type="ARBA" id="ARBA00069363"/>
    </source>
</evidence>
<evidence type="ECO:0000256" key="11">
    <source>
        <dbReference type="ARBA" id="ARBA00075356"/>
    </source>
</evidence>
<dbReference type="InterPro" id="IPR052433">
    <property type="entry name" value="X-Pro_dipept-like"/>
</dbReference>
<dbReference type="GO" id="GO:0005829">
    <property type="term" value="C:cytosol"/>
    <property type="evidence" value="ECO:0007669"/>
    <property type="project" value="TreeGrafter"/>
</dbReference>
<dbReference type="GO" id="GO:0030145">
    <property type="term" value="F:manganese ion binding"/>
    <property type="evidence" value="ECO:0007669"/>
    <property type="project" value="InterPro"/>
</dbReference>
<evidence type="ECO:0000256" key="9">
    <source>
        <dbReference type="ARBA" id="ARBA00023211"/>
    </source>
</evidence>
<dbReference type="PANTHER" id="PTHR43226:SF4">
    <property type="entry name" value="XAA-PRO AMINOPEPTIDASE 3"/>
    <property type="match status" value="1"/>
</dbReference>
<keyword evidence="7" id="KW-0378">Hydrolase</keyword>
<dbReference type="EC" id="3.4.11.9" evidence="4"/>
<dbReference type="AlphaFoldDB" id="A0A1B2M117"/>